<sequence length="155" mass="17873">MSLFLVALSWQKESDKNTIDSSMSEIPESVAKIEIVDGMLSFPNDSMMYDGIIALSSMSSDVRAEWEVDNNFESMQTLCDRITSELEQVEDEEGFYEVRSVYDDFVFFWEPNTNDQAFYVPLDKMFYSQVVDINGDVKVGNEIRSYKSDSLMNRI</sequence>
<comment type="caution">
    <text evidence="1">The sequence shown here is derived from an EMBL/GenBank/DDBJ whole genome shotgun (WGS) entry which is preliminary data.</text>
</comment>
<evidence type="ECO:0000313" key="2">
    <source>
        <dbReference type="Proteomes" id="UP000249239"/>
    </source>
</evidence>
<protein>
    <submittedName>
        <fullName evidence="1">Uncharacterized protein DUF4848</fullName>
    </submittedName>
</protein>
<reference evidence="1 2" key="1">
    <citation type="submission" date="2018-06" db="EMBL/GenBank/DDBJ databases">
        <title>Genomic Encyclopedia of Archaeal and Bacterial Type Strains, Phase II (KMG-II): from individual species to whole genera.</title>
        <authorList>
            <person name="Goeker M."/>
        </authorList>
    </citation>
    <scope>NUCLEOTIDE SEQUENCE [LARGE SCALE GENOMIC DNA]</scope>
    <source>
        <strain evidence="1 2">DSM 6779</strain>
    </source>
</reference>
<evidence type="ECO:0000313" key="1">
    <source>
        <dbReference type="EMBL" id="PZX20801.1"/>
    </source>
</evidence>
<dbReference type="EMBL" id="QKZK01000001">
    <property type="protein sequence ID" value="PZX20801.1"/>
    <property type="molecule type" value="Genomic_DNA"/>
</dbReference>
<accession>A0A2W7NK29</accession>
<name>A0A2W7NK29_9BACT</name>
<keyword evidence="2" id="KW-1185">Reference proteome</keyword>
<proteinExistence type="predicted"/>
<dbReference type="Proteomes" id="UP000249239">
    <property type="component" value="Unassembled WGS sequence"/>
</dbReference>
<dbReference type="AlphaFoldDB" id="A0A2W7NK29"/>
<organism evidence="1 2">
    <name type="scientific">Breznakibacter xylanolyticus</name>
    <dbReference type="NCBI Taxonomy" id="990"/>
    <lineage>
        <taxon>Bacteria</taxon>
        <taxon>Pseudomonadati</taxon>
        <taxon>Bacteroidota</taxon>
        <taxon>Bacteroidia</taxon>
        <taxon>Marinilabiliales</taxon>
        <taxon>Marinilabiliaceae</taxon>
        <taxon>Breznakibacter</taxon>
    </lineage>
</organism>
<dbReference type="RefSeq" id="WP_170124179.1">
    <property type="nucleotide sequence ID" value="NZ_QKZK01000001.1"/>
</dbReference>
<gene>
    <name evidence="1" type="ORF">LX69_00226</name>
</gene>